<dbReference type="NCBIfam" id="NF001591">
    <property type="entry name" value="PRK00393.1"/>
    <property type="match status" value="1"/>
</dbReference>
<keyword evidence="11 17" id="KW-0460">Magnesium</keyword>
<accession>A0ABZ0S0X0</accession>
<comment type="function">
    <text evidence="2 17">Catalyzes the conversion of D-ribulose 5-phosphate to formate and 3,4-dihydroxy-2-butanone 4-phosphate.</text>
</comment>
<keyword evidence="6 17" id="KW-0686">Riboflavin biosynthesis</keyword>
<dbReference type="Pfam" id="PF00925">
    <property type="entry name" value="GTP_cyclohydro2"/>
    <property type="match status" value="1"/>
</dbReference>
<comment type="caution">
    <text evidence="17">Lacks conserved residue(s) required for the propagation of feature annotation.</text>
</comment>
<dbReference type="EMBL" id="CP137624">
    <property type="protein sequence ID" value="WPK10922.1"/>
    <property type="molecule type" value="Genomic_DNA"/>
</dbReference>
<evidence type="ECO:0000256" key="15">
    <source>
        <dbReference type="ARBA" id="ARBA00023268"/>
    </source>
</evidence>
<dbReference type="EC" id="3.5.4.25" evidence="17"/>
<dbReference type="NCBIfam" id="TIGR00505">
    <property type="entry name" value="ribA"/>
    <property type="match status" value="1"/>
</dbReference>
<keyword evidence="14 17" id="KW-0456">Lyase</keyword>
<evidence type="ECO:0000256" key="6">
    <source>
        <dbReference type="ARBA" id="ARBA00022619"/>
    </source>
</evidence>
<feature type="binding site" evidence="17">
    <location>
        <begin position="250"/>
        <end position="254"/>
    </location>
    <ligand>
        <name>GTP</name>
        <dbReference type="ChEBI" id="CHEBI:37565"/>
    </ligand>
</feature>
<dbReference type="PANTHER" id="PTHR21327">
    <property type="entry name" value="GTP CYCLOHYDROLASE II-RELATED"/>
    <property type="match status" value="1"/>
</dbReference>
<evidence type="ECO:0000313" key="19">
    <source>
        <dbReference type="EMBL" id="WPK10922.1"/>
    </source>
</evidence>
<keyword evidence="9 17" id="KW-0378">Hydrolase</keyword>
<feature type="binding site" evidence="17">
    <location>
        <position position="271"/>
    </location>
    <ligand>
        <name>GTP</name>
        <dbReference type="ChEBI" id="CHEBI:37565"/>
    </ligand>
</feature>
<keyword evidence="7 17" id="KW-0479">Metal-binding</keyword>
<comment type="pathway">
    <text evidence="3 17">Cofactor biosynthesis; riboflavin biosynthesis; 5-amino-6-(D-ribitylamino)uracil from GTP: step 1/4.</text>
</comment>
<feature type="binding site" evidence="17">
    <location>
        <position position="255"/>
    </location>
    <ligand>
        <name>Zn(2+)</name>
        <dbReference type="ChEBI" id="CHEBI:29105"/>
        <note>catalytic</note>
    </ligand>
</feature>
<evidence type="ECO:0000256" key="10">
    <source>
        <dbReference type="ARBA" id="ARBA00022833"/>
    </source>
</evidence>
<comment type="similarity">
    <text evidence="5 17">In the N-terminal section; belongs to the DHBP synthase family.</text>
</comment>
<keyword evidence="13 17" id="KW-0464">Manganese</keyword>
<evidence type="ECO:0000256" key="8">
    <source>
        <dbReference type="ARBA" id="ARBA00022741"/>
    </source>
</evidence>
<feature type="binding site" evidence="17">
    <location>
        <begin position="138"/>
        <end position="142"/>
    </location>
    <ligand>
        <name>D-ribulose 5-phosphate</name>
        <dbReference type="ChEBI" id="CHEBI:58121"/>
    </ligand>
</feature>
<dbReference type="GO" id="GO:0003935">
    <property type="term" value="F:GTP cyclohydrolase II activity"/>
    <property type="evidence" value="ECO:0007669"/>
    <property type="project" value="UniProtKB-EC"/>
</dbReference>
<evidence type="ECO:0000256" key="2">
    <source>
        <dbReference type="ARBA" id="ARBA00002284"/>
    </source>
</evidence>
<feature type="site" description="Essential for DHBP synthase activity" evidence="17">
    <location>
        <position position="124"/>
    </location>
</feature>
<feature type="domain" description="GTP cyclohydrolase II" evidence="18">
    <location>
        <begin position="206"/>
        <end position="371"/>
    </location>
</feature>
<feature type="binding site" evidence="17">
    <location>
        <position position="355"/>
    </location>
    <ligand>
        <name>GTP</name>
        <dbReference type="ChEBI" id="CHEBI:37565"/>
    </ligand>
</feature>
<dbReference type="Gene3D" id="3.40.50.10990">
    <property type="entry name" value="GTP cyclohydrolase II"/>
    <property type="match status" value="1"/>
</dbReference>
<dbReference type="RefSeq" id="WP_319836048.1">
    <property type="nucleotide sequence ID" value="NZ_CP137624.1"/>
</dbReference>
<feature type="region of interest" description="GTP cyclohydrolase II" evidence="17">
    <location>
        <begin position="200"/>
        <end position="395"/>
    </location>
</feature>
<evidence type="ECO:0000259" key="18">
    <source>
        <dbReference type="Pfam" id="PF00925"/>
    </source>
</evidence>
<dbReference type="InterPro" id="IPR017945">
    <property type="entry name" value="DHBP_synth_RibB-like_a/b_dom"/>
</dbReference>
<gene>
    <name evidence="17" type="primary">ribBA</name>
    <name evidence="19" type="ORF">R6U77_13645</name>
</gene>
<name>A0ABZ0S0X0_9BACI</name>
<keyword evidence="15 17" id="KW-0511">Multifunctional enzyme</keyword>
<dbReference type="NCBIfam" id="NF006803">
    <property type="entry name" value="PRK09311.1"/>
    <property type="match status" value="1"/>
</dbReference>
<feature type="binding site" evidence="17">
    <location>
        <position position="141"/>
    </location>
    <ligand>
        <name>Mg(2+)</name>
        <dbReference type="ChEBI" id="CHEBI:18420"/>
        <label>2</label>
    </ligand>
</feature>
<evidence type="ECO:0000256" key="16">
    <source>
        <dbReference type="ARBA" id="ARBA00049295"/>
    </source>
</evidence>
<dbReference type="Gene3D" id="3.90.870.10">
    <property type="entry name" value="DHBP synthase"/>
    <property type="match status" value="1"/>
</dbReference>
<evidence type="ECO:0000256" key="5">
    <source>
        <dbReference type="ARBA" id="ARBA00005520"/>
    </source>
</evidence>
<dbReference type="HAMAP" id="MF_01283">
    <property type="entry name" value="RibBA"/>
    <property type="match status" value="1"/>
</dbReference>
<comment type="cofactor">
    <cofactor evidence="17">
        <name>Zn(2+)</name>
        <dbReference type="ChEBI" id="CHEBI:29105"/>
    </cofactor>
    <text evidence="17">Binds 1 zinc ion per subunit.</text>
</comment>
<dbReference type="InterPro" id="IPR016299">
    <property type="entry name" value="Riboflavin_synth_RibBA"/>
</dbReference>
<feature type="region of interest" description="DHBP synthase" evidence="17">
    <location>
        <begin position="1"/>
        <end position="199"/>
    </location>
</feature>
<feature type="binding site" evidence="17">
    <location>
        <position position="266"/>
    </location>
    <ligand>
        <name>Zn(2+)</name>
        <dbReference type="ChEBI" id="CHEBI:29105"/>
        <note>catalytic</note>
    </ligand>
</feature>
<dbReference type="EC" id="4.1.99.12" evidence="17"/>
<feature type="binding site" evidence="17">
    <location>
        <begin position="26"/>
        <end position="27"/>
    </location>
    <ligand>
        <name>D-ribulose 5-phosphate</name>
        <dbReference type="ChEBI" id="CHEBI:58121"/>
    </ligand>
</feature>
<dbReference type="InterPro" id="IPR032677">
    <property type="entry name" value="GTP_cyclohydro_II"/>
</dbReference>
<evidence type="ECO:0000256" key="12">
    <source>
        <dbReference type="ARBA" id="ARBA00023134"/>
    </source>
</evidence>
<sequence>MFNTIEEAIADLKQGKIVIVVDDENRENEGDFVVLAEYVTPEVINFMATYGKGLICTPISSQIAHSLSLEPMVQFNTDNHQTAFTVSIDYMDTTTGISAFQRALTIEKMLDDNVQPQHFRRPGHVFPLIAKENGVLVRPGHTEATVDLAMLCGSKQAGVICEIMNEDGTMARLPQLKEIAEKFNMKLITIESLIRYRLEKEKVVSREAKIQLPTHYGEFIMIGYTNFIDSKEHVAIVKGNLQQAEAPLIRIHSECLTGDIFSSKRCDCGAQLQAALAKIEQEGEGAILYMRQEGRGIGLLNKLKAYELQEQGYDTVEANEMLGFPSELRDYSLCAQMLRDLGVTHIRLMTNNPDKVAQLERYDITVVERVPLVAGLVEENTHYMNTKKEKMAHLL</sequence>
<comment type="catalytic activity">
    <reaction evidence="16 17">
        <text>GTP + 4 H2O = 2,5-diamino-6-hydroxy-4-(5-phosphoribosylamino)-pyrimidine + formate + 2 phosphate + 3 H(+)</text>
        <dbReference type="Rhea" id="RHEA:23704"/>
        <dbReference type="ChEBI" id="CHEBI:15377"/>
        <dbReference type="ChEBI" id="CHEBI:15378"/>
        <dbReference type="ChEBI" id="CHEBI:15740"/>
        <dbReference type="ChEBI" id="CHEBI:37565"/>
        <dbReference type="ChEBI" id="CHEBI:43474"/>
        <dbReference type="ChEBI" id="CHEBI:58614"/>
        <dbReference type="EC" id="3.5.4.25"/>
    </reaction>
</comment>
<feature type="site" description="Essential for DHBP synthase activity" evidence="17">
    <location>
        <position position="162"/>
    </location>
</feature>
<evidence type="ECO:0000256" key="1">
    <source>
        <dbReference type="ARBA" id="ARBA00000141"/>
    </source>
</evidence>
<feature type="binding site" evidence="17">
    <location>
        <position position="315"/>
    </location>
    <ligand>
        <name>GTP</name>
        <dbReference type="ChEBI" id="CHEBI:37565"/>
    </ligand>
</feature>
<dbReference type="InterPro" id="IPR000926">
    <property type="entry name" value="RibA"/>
</dbReference>
<feature type="active site" description="Nucleophile; for GTP cyclohydrolase activity" evidence="17">
    <location>
        <position position="329"/>
    </location>
</feature>
<feature type="binding site" evidence="17">
    <location>
        <begin position="293"/>
        <end position="295"/>
    </location>
    <ligand>
        <name>GTP</name>
        <dbReference type="ChEBI" id="CHEBI:37565"/>
    </ligand>
</feature>
<dbReference type="PANTHER" id="PTHR21327:SF18">
    <property type="entry name" value="3,4-DIHYDROXY-2-BUTANONE 4-PHOSPHATE SYNTHASE"/>
    <property type="match status" value="1"/>
</dbReference>
<feature type="binding site" evidence="17">
    <location>
        <position position="31"/>
    </location>
    <ligand>
        <name>D-ribulose 5-phosphate</name>
        <dbReference type="ChEBI" id="CHEBI:58121"/>
    </ligand>
</feature>
<evidence type="ECO:0000256" key="14">
    <source>
        <dbReference type="ARBA" id="ARBA00023239"/>
    </source>
</evidence>
<feature type="binding site" evidence="17">
    <location>
        <position position="27"/>
    </location>
    <ligand>
        <name>Mg(2+)</name>
        <dbReference type="ChEBI" id="CHEBI:18420"/>
        <label>1</label>
    </ligand>
</feature>
<evidence type="ECO:0000256" key="17">
    <source>
        <dbReference type="HAMAP-Rule" id="MF_01283"/>
    </source>
</evidence>
<dbReference type="InterPro" id="IPR000422">
    <property type="entry name" value="DHBP_synthase_RibB"/>
</dbReference>
<comment type="pathway">
    <text evidence="4 17">Cofactor biosynthesis; riboflavin biosynthesis; 2-hydroxy-3-oxobutyl phosphate from D-ribulose 5-phosphate: step 1/1.</text>
</comment>
<comment type="cofactor">
    <cofactor evidence="17">
        <name>Mg(2+)</name>
        <dbReference type="ChEBI" id="CHEBI:18420"/>
    </cofactor>
    <cofactor evidence="17">
        <name>Mn(2+)</name>
        <dbReference type="ChEBI" id="CHEBI:29035"/>
    </cofactor>
    <text evidence="17">Binds 2 divalent metal cations per subunit. Magnesium or manganese.</text>
</comment>
<dbReference type="HAMAP" id="MF_00179">
    <property type="entry name" value="RibA"/>
    <property type="match status" value="1"/>
</dbReference>
<protein>
    <recommendedName>
        <fullName evidence="17">Riboflavin biosynthesis protein RibBA</fullName>
    </recommendedName>
    <domain>
        <recommendedName>
            <fullName evidence="17">3,4-dihydroxy-2-butanone 4-phosphate synthase</fullName>
            <shortName evidence="17">DHBP synthase</shortName>
            <ecNumber evidence="17">4.1.99.12</ecNumber>
        </recommendedName>
    </domain>
    <domain>
        <recommendedName>
            <fullName evidence="17">GTP cyclohydrolase-2</fullName>
            <ecNumber evidence="17">3.5.4.25</ecNumber>
        </recommendedName>
        <alternativeName>
            <fullName evidence="17">GTP cyclohydrolase II</fullName>
        </alternativeName>
    </domain>
</protein>
<feature type="binding site" evidence="17">
    <location>
        <position position="27"/>
    </location>
    <ligand>
        <name>Mg(2+)</name>
        <dbReference type="ChEBI" id="CHEBI:18420"/>
        <label>2</label>
    </ligand>
</feature>
<evidence type="ECO:0000256" key="3">
    <source>
        <dbReference type="ARBA" id="ARBA00004853"/>
    </source>
</evidence>
<evidence type="ECO:0000313" key="20">
    <source>
        <dbReference type="Proteomes" id="UP001322664"/>
    </source>
</evidence>
<evidence type="ECO:0000256" key="13">
    <source>
        <dbReference type="ARBA" id="ARBA00023211"/>
    </source>
</evidence>
<feature type="binding site" evidence="17">
    <location>
        <position position="162"/>
    </location>
    <ligand>
        <name>D-ribulose 5-phosphate</name>
        <dbReference type="ChEBI" id="CHEBI:58121"/>
    </ligand>
</feature>
<organism evidence="19 20">
    <name type="scientific">Lysinibacillus louembei</name>
    <dbReference type="NCBI Taxonomy" id="1470088"/>
    <lineage>
        <taxon>Bacteria</taxon>
        <taxon>Bacillati</taxon>
        <taxon>Bacillota</taxon>
        <taxon>Bacilli</taxon>
        <taxon>Bacillales</taxon>
        <taxon>Bacillaceae</taxon>
        <taxon>Lysinibacillus</taxon>
    </lineage>
</organism>
<evidence type="ECO:0000256" key="7">
    <source>
        <dbReference type="ARBA" id="ARBA00022723"/>
    </source>
</evidence>
<feature type="binding site" evidence="17">
    <location>
        <position position="268"/>
    </location>
    <ligand>
        <name>Zn(2+)</name>
        <dbReference type="ChEBI" id="CHEBI:29105"/>
        <note>catalytic</note>
    </ligand>
</feature>
<comment type="similarity">
    <text evidence="17">In the C-terminal section; belongs to the GTP cyclohydrolase II family.</text>
</comment>
<dbReference type="PIRSF" id="PIRSF001259">
    <property type="entry name" value="RibA"/>
    <property type="match status" value="1"/>
</dbReference>
<dbReference type="Pfam" id="PF00926">
    <property type="entry name" value="DHBP_synthase"/>
    <property type="match status" value="1"/>
</dbReference>
<dbReference type="InterPro" id="IPR036144">
    <property type="entry name" value="RibA-like_sf"/>
</dbReference>
<evidence type="ECO:0000256" key="9">
    <source>
        <dbReference type="ARBA" id="ARBA00022801"/>
    </source>
</evidence>
<keyword evidence="20" id="KW-1185">Reference proteome</keyword>
<dbReference type="SUPFAM" id="SSF55821">
    <property type="entry name" value="YrdC/RibB"/>
    <property type="match status" value="1"/>
</dbReference>
<keyword evidence="8 17" id="KW-0547">Nucleotide-binding</keyword>
<dbReference type="SUPFAM" id="SSF142695">
    <property type="entry name" value="RibA-like"/>
    <property type="match status" value="1"/>
</dbReference>
<reference evidence="19 20" key="1">
    <citation type="submission" date="2023-09" db="EMBL/GenBank/DDBJ databases">
        <authorList>
            <person name="Page C.A."/>
            <person name="Perez-Diaz I.M."/>
        </authorList>
    </citation>
    <scope>NUCLEOTIDE SEQUENCE [LARGE SCALE GENOMIC DNA]</scope>
    <source>
        <strain evidence="19 20">Ll15</strain>
    </source>
</reference>
<proteinExistence type="inferred from homology"/>
<evidence type="ECO:0000256" key="11">
    <source>
        <dbReference type="ARBA" id="ARBA00022842"/>
    </source>
</evidence>
<feature type="binding site" evidence="17">
    <location>
        <position position="350"/>
    </location>
    <ligand>
        <name>GTP</name>
        <dbReference type="ChEBI" id="CHEBI:37565"/>
    </ligand>
</feature>
<comment type="catalytic activity">
    <reaction evidence="1 17">
        <text>D-ribulose 5-phosphate = (2S)-2-hydroxy-3-oxobutyl phosphate + formate + H(+)</text>
        <dbReference type="Rhea" id="RHEA:18457"/>
        <dbReference type="ChEBI" id="CHEBI:15378"/>
        <dbReference type="ChEBI" id="CHEBI:15740"/>
        <dbReference type="ChEBI" id="CHEBI:58121"/>
        <dbReference type="ChEBI" id="CHEBI:58830"/>
        <dbReference type="EC" id="4.1.99.12"/>
    </reaction>
</comment>
<dbReference type="HAMAP" id="MF_00180">
    <property type="entry name" value="RibB"/>
    <property type="match status" value="1"/>
</dbReference>
<evidence type="ECO:0000256" key="4">
    <source>
        <dbReference type="ARBA" id="ARBA00004904"/>
    </source>
</evidence>
<dbReference type="CDD" id="cd00641">
    <property type="entry name" value="GTP_cyclohydro2"/>
    <property type="match status" value="1"/>
</dbReference>
<keyword evidence="12 17" id="KW-0342">GTP-binding</keyword>
<dbReference type="GO" id="GO:0008686">
    <property type="term" value="F:3,4-dihydroxy-2-butanone-4-phosphate synthase activity"/>
    <property type="evidence" value="ECO:0007669"/>
    <property type="project" value="UniProtKB-EC"/>
</dbReference>
<dbReference type="Proteomes" id="UP001322664">
    <property type="component" value="Chromosome"/>
</dbReference>
<keyword evidence="10 17" id="KW-0862">Zinc</keyword>
<dbReference type="NCBIfam" id="TIGR00506">
    <property type="entry name" value="ribB"/>
    <property type="match status" value="1"/>
</dbReference>
<comment type="function">
    <text evidence="17">Catalyzes the conversion of GTP to 2,5-diamino-6-ribosylamino-4(3H)-pyrimidinone 5'-phosphate (DARP), formate and pyrophosphate.</text>
</comment>